<sequence>MDINQYLDSTYLKTAIQANISEKETEQNVIDLVAEAIENNFKLAMIRPKFVAMARKMVKEANSNVLIGTVIGFHEGTYSTIDKLAEAQQAINDDVDELDYVVNYEAFKEGKINLVKAEVYKGTKLALDNNKVAKWIIEIAALTNEEIIALTQLIRDVVLDNFGEENASKVFVKSSTGFFKTEGGKPNGATFEAMELIVENAKPLPAKAAGGVRNYEDAVKMVEMGVSRIGTSSAKAITEGKNSQEGY</sequence>
<dbReference type="EC" id="4.1.2.4" evidence="3"/>
<evidence type="ECO:0000256" key="2">
    <source>
        <dbReference type="ARBA" id="ARBA00023270"/>
    </source>
</evidence>
<dbReference type="Gene3D" id="3.20.20.70">
    <property type="entry name" value="Aldolase class I"/>
    <property type="match status" value="1"/>
</dbReference>
<dbReference type="PANTHER" id="PTHR10889:SF1">
    <property type="entry name" value="DEOXYRIBOSE-PHOSPHATE ALDOLASE"/>
    <property type="match status" value="1"/>
</dbReference>
<dbReference type="SMART" id="SM01133">
    <property type="entry name" value="DeoC"/>
    <property type="match status" value="1"/>
</dbReference>
<dbReference type="AlphaFoldDB" id="A0A3D9RVZ4"/>
<dbReference type="PANTHER" id="PTHR10889">
    <property type="entry name" value="DEOXYRIBOSE-PHOSPHATE ALDOLASE"/>
    <property type="match status" value="1"/>
</dbReference>
<dbReference type="PIRSF" id="PIRSF001357">
    <property type="entry name" value="DeoC"/>
    <property type="match status" value="1"/>
</dbReference>
<dbReference type="InterPro" id="IPR002915">
    <property type="entry name" value="DeoC/FbaB/LacD_aldolase"/>
</dbReference>
<protein>
    <recommendedName>
        <fullName evidence="3">Deoxyribose-phosphate aldolase</fullName>
        <ecNumber evidence="3">4.1.2.4</ecNumber>
    </recommendedName>
</protein>
<evidence type="ECO:0000256" key="1">
    <source>
        <dbReference type="ARBA" id="ARBA00022490"/>
    </source>
</evidence>
<dbReference type="RefSeq" id="WP_115881710.1">
    <property type="nucleotide sequence ID" value="NZ_QTTQ01000011.1"/>
</dbReference>
<gene>
    <name evidence="4" type="ORF">BX611_2513</name>
</gene>
<reference evidence="4 5" key="1">
    <citation type="submission" date="2018-08" db="EMBL/GenBank/DDBJ databases">
        <title>Genomic Encyclopedia of Type Strains, Phase III (KMG-III): the genomes of soil and plant-associated and newly described type strains.</title>
        <authorList>
            <person name="Whitman W."/>
        </authorList>
    </citation>
    <scope>NUCLEOTIDE SEQUENCE [LARGE SCALE GENOMIC DNA]</scope>
    <source>
        <strain evidence="4 5">325-5</strain>
    </source>
</reference>
<dbReference type="GO" id="GO:0016052">
    <property type="term" value="P:carbohydrate catabolic process"/>
    <property type="evidence" value="ECO:0007669"/>
    <property type="project" value="TreeGrafter"/>
</dbReference>
<dbReference type="InterPro" id="IPR013785">
    <property type="entry name" value="Aldolase_TIM"/>
</dbReference>
<dbReference type="GO" id="GO:0005737">
    <property type="term" value="C:cytoplasm"/>
    <property type="evidence" value="ECO:0007669"/>
    <property type="project" value="InterPro"/>
</dbReference>
<dbReference type="OrthoDB" id="9778711at2"/>
<comment type="caution">
    <text evidence="4">The sequence shown here is derived from an EMBL/GenBank/DDBJ whole genome shotgun (WGS) entry which is preliminary data.</text>
</comment>
<dbReference type="SUPFAM" id="SSF51569">
    <property type="entry name" value="Aldolase"/>
    <property type="match status" value="1"/>
</dbReference>
<dbReference type="GO" id="GO:0009264">
    <property type="term" value="P:deoxyribonucleotide catabolic process"/>
    <property type="evidence" value="ECO:0007669"/>
    <property type="project" value="UniProtKB-UniRule"/>
</dbReference>
<name>A0A3D9RVZ4_9FLAO</name>
<organism evidence="4 5">
    <name type="scientific">Lutibacter oceani</name>
    <dbReference type="NCBI Taxonomy" id="1853311"/>
    <lineage>
        <taxon>Bacteria</taxon>
        <taxon>Pseudomonadati</taxon>
        <taxon>Bacteroidota</taxon>
        <taxon>Flavobacteriia</taxon>
        <taxon>Flavobacteriales</taxon>
        <taxon>Flavobacteriaceae</taxon>
        <taxon>Lutibacter</taxon>
    </lineage>
</organism>
<accession>A0A3D9RVZ4</accession>
<evidence type="ECO:0000313" key="4">
    <source>
        <dbReference type="EMBL" id="REE80855.1"/>
    </source>
</evidence>
<keyword evidence="2" id="KW-0704">Schiff base</keyword>
<dbReference type="GO" id="GO:0004139">
    <property type="term" value="F:deoxyribose-phosphate aldolase activity"/>
    <property type="evidence" value="ECO:0007669"/>
    <property type="project" value="UniProtKB-UniRule"/>
</dbReference>
<evidence type="ECO:0000256" key="3">
    <source>
        <dbReference type="NCBIfam" id="TIGR00126"/>
    </source>
</evidence>
<evidence type="ECO:0000313" key="5">
    <source>
        <dbReference type="Proteomes" id="UP000256429"/>
    </source>
</evidence>
<dbReference type="Proteomes" id="UP000256429">
    <property type="component" value="Unassembled WGS sequence"/>
</dbReference>
<keyword evidence="1" id="KW-0963">Cytoplasm</keyword>
<proteinExistence type="predicted"/>
<keyword evidence="5" id="KW-1185">Reference proteome</keyword>
<dbReference type="InterPro" id="IPR011343">
    <property type="entry name" value="DeoC"/>
</dbReference>
<dbReference type="EMBL" id="QTTQ01000011">
    <property type="protein sequence ID" value="REE80855.1"/>
    <property type="molecule type" value="Genomic_DNA"/>
</dbReference>
<dbReference type="NCBIfam" id="TIGR00126">
    <property type="entry name" value="deoC"/>
    <property type="match status" value="1"/>
</dbReference>